<comment type="caution">
    <text evidence="8">The sequence shown here is derived from an EMBL/GenBank/DDBJ whole genome shotgun (WGS) entry which is preliminary data.</text>
</comment>
<dbReference type="InterPro" id="IPR015424">
    <property type="entry name" value="PyrdxlP-dep_Trfase"/>
</dbReference>
<dbReference type="InterPro" id="IPR015421">
    <property type="entry name" value="PyrdxlP-dep_Trfase_major"/>
</dbReference>
<evidence type="ECO:0000256" key="3">
    <source>
        <dbReference type="ARBA" id="ARBA00011738"/>
    </source>
</evidence>
<dbReference type="InterPro" id="IPR004839">
    <property type="entry name" value="Aminotransferase_I/II_large"/>
</dbReference>
<comment type="similarity">
    <text evidence="2">Belongs to the class-I pyridoxal-phosphate-dependent aminotransferase family.</text>
</comment>
<evidence type="ECO:0000256" key="4">
    <source>
        <dbReference type="ARBA" id="ARBA00022576"/>
    </source>
</evidence>
<dbReference type="EMBL" id="BDSP01000176">
    <property type="protein sequence ID" value="GAX21986.1"/>
    <property type="molecule type" value="Genomic_DNA"/>
</dbReference>
<evidence type="ECO:0000313" key="8">
    <source>
        <dbReference type="EMBL" id="GAX21986.1"/>
    </source>
</evidence>
<dbReference type="SUPFAM" id="SSF53383">
    <property type="entry name" value="PLP-dependent transferases"/>
    <property type="match status" value="1"/>
</dbReference>
<dbReference type="GO" id="GO:0030170">
    <property type="term" value="F:pyridoxal phosphate binding"/>
    <property type="evidence" value="ECO:0007669"/>
    <property type="project" value="InterPro"/>
</dbReference>
<dbReference type="Gene3D" id="3.90.1150.10">
    <property type="entry name" value="Aspartate Aminotransferase, domain 1"/>
    <property type="match status" value="1"/>
</dbReference>
<dbReference type="PANTHER" id="PTHR11879">
    <property type="entry name" value="ASPARTATE AMINOTRANSFERASE"/>
    <property type="match status" value="1"/>
</dbReference>
<gene>
    <name evidence="8" type="ORF">FisN_25Hu214</name>
</gene>
<dbReference type="AlphaFoldDB" id="A0A1Z5K6Y3"/>
<reference evidence="8 9" key="1">
    <citation type="journal article" date="2015" name="Plant Cell">
        <title>Oil accumulation by the oleaginous diatom Fistulifera solaris as revealed by the genome and transcriptome.</title>
        <authorList>
            <person name="Tanaka T."/>
            <person name="Maeda Y."/>
            <person name="Veluchamy A."/>
            <person name="Tanaka M."/>
            <person name="Abida H."/>
            <person name="Marechal E."/>
            <person name="Bowler C."/>
            <person name="Muto M."/>
            <person name="Sunaga Y."/>
            <person name="Tanaka M."/>
            <person name="Yoshino T."/>
            <person name="Taniguchi T."/>
            <person name="Fukuda Y."/>
            <person name="Nemoto M."/>
            <person name="Matsumoto M."/>
            <person name="Wong P.S."/>
            <person name="Aburatani S."/>
            <person name="Fujibuchi W."/>
        </authorList>
    </citation>
    <scope>NUCLEOTIDE SEQUENCE [LARGE SCALE GENOMIC DNA]</scope>
    <source>
        <strain evidence="8 9">JPCC DA0580</strain>
    </source>
</reference>
<proteinExistence type="inferred from homology"/>
<keyword evidence="9" id="KW-1185">Reference proteome</keyword>
<dbReference type="Gene3D" id="3.40.640.10">
    <property type="entry name" value="Type I PLP-dependent aspartate aminotransferase-like (Major domain)"/>
    <property type="match status" value="1"/>
</dbReference>
<evidence type="ECO:0000256" key="1">
    <source>
        <dbReference type="ARBA" id="ARBA00001933"/>
    </source>
</evidence>
<dbReference type="GO" id="GO:0004069">
    <property type="term" value="F:L-aspartate:2-oxoglutarate aminotransferase activity"/>
    <property type="evidence" value="ECO:0007669"/>
    <property type="project" value="UniProtKB-EC"/>
</dbReference>
<keyword evidence="6" id="KW-0663">Pyridoxal phosphate</keyword>
<dbReference type="InterPro" id="IPR015422">
    <property type="entry name" value="PyrdxlP-dep_Trfase_small"/>
</dbReference>
<feature type="domain" description="Aminotransferase class I/classII large" evidence="7">
    <location>
        <begin position="116"/>
        <end position="234"/>
    </location>
</feature>
<keyword evidence="4" id="KW-0032">Aminotransferase</keyword>
<sequence>MLCTFQKIWIRNSISTEWIEVEATSSPGNHNKNKVDLPLDEIKHFPIDDPLSAIAKHSSTRQLLTGTNQSCRQLERKESDEGAHADVFDIWQDVPMGPPDAILGIAQSFLECKDSRKVNICVGAYRDENGGPWVLPTVREAERRMLENNEIKEYLPIEGDYQFLECAMRFAYGPNMDMSHLAAVQTLSGTGACRIGGTFLARQFPNHPIYVPDPTCANHVTIFQECGLDVQRYRFLILQQTDFI</sequence>
<dbReference type="InParanoid" id="A0A1Z5K6Y3"/>
<protein>
    <recommendedName>
        <fullName evidence="7">Aminotransferase class I/classII large domain-containing protein</fullName>
    </recommendedName>
</protein>
<dbReference type="InterPro" id="IPR000796">
    <property type="entry name" value="Asp_trans"/>
</dbReference>
<evidence type="ECO:0000259" key="7">
    <source>
        <dbReference type="Pfam" id="PF00155"/>
    </source>
</evidence>
<dbReference type="Proteomes" id="UP000198406">
    <property type="component" value="Unassembled WGS sequence"/>
</dbReference>
<dbReference type="GO" id="GO:0006520">
    <property type="term" value="P:amino acid metabolic process"/>
    <property type="evidence" value="ECO:0007669"/>
    <property type="project" value="InterPro"/>
</dbReference>
<comment type="subunit">
    <text evidence="3">Homodimer.</text>
</comment>
<dbReference type="Pfam" id="PF00155">
    <property type="entry name" value="Aminotran_1_2"/>
    <property type="match status" value="1"/>
</dbReference>
<accession>A0A1Z5K6Y3</accession>
<evidence type="ECO:0000313" key="9">
    <source>
        <dbReference type="Proteomes" id="UP000198406"/>
    </source>
</evidence>
<organism evidence="8 9">
    <name type="scientific">Fistulifera solaris</name>
    <name type="common">Oleaginous diatom</name>
    <dbReference type="NCBI Taxonomy" id="1519565"/>
    <lineage>
        <taxon>Eukaryota</taxon>
        <taxon>Sar</taxon>
        <taxon>Stramenopiles</taxon>
        <taxon>Ochrophyta</taxon>
        <taxon>Bacillariophyta</taxon>
        <taxon>Bacillariophyceae</taxon>
        <taxon>Bacillariophycidae</taxon>
        <taxon>Naviculales</taxon>
        <taxon>Naviculaceae</taxon>
        <taxon>Fistulifera</taxon>
    </lineage>
</organism>
<evidence type="ECO:0000256" key="6">
    <source>
        <dbReference type="ARBA" id="ARBA00022898"/>
    </source>
</evidence>
<name>A0A1Z5K6Y3_FISSO</name>
<dbReference type="PANTHER" id="PTHR11879:SF22">
    <property type="entry name" value="ASPARTATE AMINOTRANSFERASE, MITOCHONDRIAL"/>
    <property type="match status" value="1"/>
</dbReference>
<dbReference type="OrthoDB" id="6752799at2759"/>
<comment type="cofactor">
    <cofactor evidence="1">
        <name>pyridoxal 5'-phosphate</name>
        <dbReference type="ChEBI" id="CHEBI:597326"/>
    </cofactor>
</comment>
<evidence type="ECO:0000256" key="2">
    <source>
        <dbReference type="ARBA" id="ARBA00007441"/>
    </source>
</evidence>
<dbReference type="GO" id="GO:0005739">
    <property type="term" value="C:mitochondrion"/>
    <property type="evidence" value="ECO:0007669"/>
    <property type="project" value="TreeGrafter"/>
</dbReference>
<evidence type="ECO:0000256" key="5">
    <source>
        <dbReference type="ARBA" id="ARBA00022679"/>
    </source>
</evidence>
<keyword evidence="5" id="KW-0808">Transferase</keyword>